<evidence type="ECO:0008006" key="4">
    <source>
        <dbReference type="Google" id="ProtNLM"/>
    </source>
</evidence>
<proteinExistence type="predicted"/>
<feature type="transmembrane region" description="Helical" evidence="1">
    <location>
        <begin position="6"/>
        <end position="31"/>
    </location>
</feature>
<keyword evidence="1" id="KW-0812">Transmembrane</keyword>
<reference evidence="3" key="1">
    <citation type="submission" date="2018-07" db="EMBL/GenBank/DDBJ databases">
        <title>Giant CbK-like Caulobacter bacteriophages have genetically divergent genomes.</title>
        <authorList>
            <person name="Wilson K.M."/>
            <person name="Ely B."/>
        </authorList>
    </citation>
    <scope>NUCLEOTIDE SEQUENCE [LARGE SCALE GENOMIC DNA]</scope>
</reference>
<evidence type="ECO:0000256" key="1">
    <source>
        <dbReference type="SAM" id="Phobius"/>
    </source>
</evidence>
<protein>
    <recommendedName>
        <fullName evidence="4">Transmembrane protein</fullName>
    </recommendedName>
</protein>
<keyword evidence="3" id="KW-1185">Reference proteome</keyword>
<name>A0A385ECB3_9CAUD</name>
<sequence length="65" mass="6906">MLTGFLITLGVFALICVGAVAAFWVGVMFVISTAMSILTSGRAGYTDASAYTPKPWPARLHLETL</sequence>
<accession>A0A385ECB3</accession>
<keyword evidence="1" id="KW-1133">Transmembrane helix</keyword>
<dbReference type="Proteomes" id="UP000259421">
    <property type="component" value="Segment"/>
</dbReference>
<evidence type="ECO:0000313" key="2">
    <source>
        <dbReference type="EMBL" id="AXQ69524.1"/>
    </source>
</evidence>
<organism evidence="2 3">
    <name type="scientific">Caulobacter phage CcrBL9</name>
    <dbReference type="NCBI Taxonomy" id="2283270"/>
    <lineage>
        <taxon>Viruses</taxon>
        <taxon>Duplodnaviria</taxon>
        <taxon>Heunggongvirae</taxon>
        <taxon>Uroviricota</taxon>
        <taxon>Caudoviricetes</taxon>
        <taxon>Jeanschmidtviridae</taxon>
        <taxon>Bertelyvirus</taxon>
        <taxon>Bertelyvirus BL9</taxon>
    </lineage>
</organism>
<reference evidence="2 3" key="2">
    <citation type="submission" date="2018-09" db="EMBL/GenBank/DDBJ databases">
        <title>Giant CbK-like Caulobacter bacteriophages have genetically divergent genomes.</title>
        <authorList>
            <person name="Wilson K."/>
            <person name="Ely B."/>
        </authorList>
    </citation>
    <scope>NUCLEOTIDE SEQUENCE [LARGE SCALE GENOMIC DNA]</scope>
</reference>
<gene>
    <name evidence="2" type="ORF">CcrBL9_gp500</name>
</gene>
<evidence type="ECO:0000313" key="3">
    <source>
        <dbReference type="Proteomes" id="UP000259421"/>
    </source>
</evidence>
<dbReference type="EMBL" id="MH588546">
    <property type="protein sequence ID" value="AXQ69524.1"/>
    <property type="molecule type" value="Genomic_DNA"/>
</dbReference>
<keyword evidence="1" id="KW-0472">Membrane</keyword>